<evidence type="ECO:0000313" key="4">
    <source>
        <dbReference type="Proteomes" id="UP000019486"/>
    </source>
</evidence>
<evidence type="ECO:0000256" key="1">
    <source>
        <dbReference type="SAM" id="MobiDB-lite"/>
    </source>
</evidence>
<organism evidence="3 4">
    <name type="scientific">Skermanella stibiiresistens SB22</name>
    <dbReference type="NCBI Taxonomy" id="1385369"/>
    <lineage>
        <taxon>Bacteria</taxon>
        <taxon>Pseudomonadati</taxon>
        <taxon>Pseudomonadota</taxon>
        <taxon>Alphaproteobacteria</taxon>
        <taxon>Rhodospirillales</taxon>
        <taxon>Azospirillaceae</taxon>
        <taxon>Skermanella</taxon>
    </lineage>
</organism>
<reference evidence="3 4" key="1">
    <citation type="submission" date="2013-08" db="EMBL/GenBank/DDBJ databases">
        <title>The genome sequence of Skermanella stibiiresistens.</title>
        <authorList>
            <person name="Zhu W."/>
            <person name="Wang G."/>
        </authorList>
    </citation>
    <scope>NUCLEOTIDE SEQUENCE [LARGE SCALE GENOMIC DNA]</scope>
    <source>
        <strain evidence="3 4">SB22</strain>
    </source>
</reference>
<keyword evidence="2" id="KW-0732">Signal</keyword>
<dbReference type="Proteomes" id="UP000019486">
    <property type="component" value="Unassembled WGS sequence"/>
</dbReference>
<evidence type="ECO:0000313" key="3">
    <source>
        <dbReference type="EMBL" id="EWY41511.1"/>
    </source>
</evidence>
<sequence>MVLAIFLAVVGSPTPAWAVEPDWRVRLTRAASAKAFGIEALSVPNNLFKAEAFEEAEEITADLAAGLANPIETVTSGAAFVDRVSARLRLDEIADKMWEWGRSRTSDSAQRTLDATLTAYAAGVGALLAGVPAAPSPRDISALLDDLASGGPTAATLKAVGGAATGDAMRSLAPSLIRTAITLIDDLRGRAAIDFGGARIWEAPGGKMIIGTLGHDHHRIGPDVILILDPGGDDTYEFTGPVVNGQLTIIDLAGADHYAGGALAVRSFTAVIDLDGDDIHQGGVGAQAAALGGVALLIDRTGHDRYLATRFAQAAAAEGVAVLIDGTGDDLYDIGDRGQGFGQVGGLAVLWDLAGADGYVASGPQDTIGRDGGISLAQGMAAGLRSTHGGGIGILRDDSGDDTYAVEMFGQGAGYFHGIGVLLDGAGDDRYQGTRYVQGAGVHGAIGLLTDAGGNDGHVARQGVGQGMGLDLGLGALVDDGGDDAYEAGDLAQGAGTANGIGFLLDGGGSDRFSLGADGWGQDHVARGLPGPGFLLGADPEDRFIRAGESIAVDLDRPEGPAGGAPYRRDASSDYACPPPPPETLANEMHGEDDPASLLQRAAPMHGAGEVALAAWRSLGRWLPDRLPALLRAVPDRDFATGFSLLQVVRCRALTSDAGFRRAIRDGVASDLAARQPVGQPWLHARLLALGDPAVDGQSSRIGVELLAAHPACSARVGALELAILESEAGKPVEVTAPDWLAALIGKALADPCLRLTAAAVRLLDRIGDPALTARFTDQVQALPRFLSDPVLRATLSPRSP</sequence>
<feature type="chain" id="PRO_5004923548" evidence="2">
    <location>
        <begin position="19"/>
        <end position="801"/>
    </location>
</feature>
<proteinExistence type="predicted"/>
<gene>
    <name evidence="3" type="ORF">N825_27850</name>
</gene>
<keyword evidence="4" id="KW-1185">Reference proteome</keyword>
<comment type="caution">
    <text evidence="3">The sequence shown here is derived from an EMBL/GenBank/DDBJ whole genome shotgun (WGS) entry which is preliminary data.</text>
</comment>
<dbReference type="STRING" id="1385369.N825_27850"/>
<dbReference type="EMBL" id="AVFL01000004">
    <property type="protein sequence ID" value="EWY41511.1"/>
    <property type="molecule type" value="Genomic_DNA"/>
</dbReference>
<feature type="region of interest" description="Disordered" evidence="1">
    <location>
        <begin position="555"/>
        <end position="591"/>
    </location>
</feature>
<name>W9H9T1_9PROT</name>
<protein>
    <submittedName>
        <fullName evidence="3">Uncharacterized protein</fullName>
    </submittedName>
</protein>
<accession>W9H9T1</accession>
<evidence type="ECO:0000256" key="2">
    <source>
        <dbReference type="SAM" id="SignalP"/>
    </source>
</evidence>
<feature type="signal peptide" evidence="2">
    <location>
        <begin position="1"/>
        <end position="18"/>
    </location>
</feature>
<dbReference type="AlphaFoldDB" id="W9H9T1"/>